<name>A0A0A9EXP2_ARUDO</name>
<proteinExistence type="predicted"/>
<evidence type="ECO:0000256" key="1">
    <source>
        <dbReference type="ARBA" id="ARBA00023054"/>
    </source>
</evidence>
<reference evidence="3" key="1">
    <citation type="submission" date="2014-09" db="EMBL/GenBank/DDBJ databases">
        <authorList>
            <person name="Magalhaes I.L.F."/>
            <person name="Oliveira U."/>
            <person name="Santos F.R."/>
            <person name="Vidigal T.H.D.A."/>
            <person name="Brescovit A.D."/>
            <person name="Santos A.J."/>
        </authorList>
    </citation>
    <scope>NUCLEOTIDE SEQUENCE</scope>
    <source>
        <tissue evidence="3">Shoot tissue taken approximately 20 cm above the soil surface</tissue>
    </source>
</reference>
<evidence type="ECO:0008006" key="4">
    <source>
        <dbReference type="Google" id="ProtNLM"/>
    </source>
</evidence>
<dbReference type="GO" id="GO:0003697">
    <property type="term" value="F:single-stranded DNA binding"/>
    <property type="evidence" value="ECO:0007669"/>
    <property type="project" value="TreeGrafter"/>
</dbReference>
<dbReference type="GO" id="GO:0005634">
    <property type="term" value="C:nucleus"/>
    <property type="evidence" value="ECO:0007669"/>
    <property type="project" value="TreeGrafter"/>
</dbReference>
<feature type="coiled-coil region" evidence="2">
    <location>
        <begin position="95"/>
        <end position="191"/>
    </location>
</feature>
<sequence>MKKKLPWLKYDMMKREFIKVVQKKEKDAAKKMEEAARIWEGAEGPIEELKKDKAAHASDIKKIRDQINQNMNKRREVMDDELQLNTRLKSTFDEINELKRQEKSRQQRISKAKEALAAAERELEDLQPYEPPRDEMAQLTDQIARISFNIKELKADRITKESQLAQENESMRKCSDRLMEMESKNNKLLQALRNIGADKIAEAYRWVQDNKSKFRKDIFGPVLLEVDVEDKLHASYLENHVPNYIWKSFITQDASDRDCLVKQMRNYGIPVLNYIADKCMWRKPFNITPEMEQCGIYS</sequence>
<organism evidence="3">
    <name type="scientific">Arundo donax</name>
    <name type="common">Giant reed</name>
    <name type="synonym">Donax arundinaceus</name>
    <dbReference type="NCBI Taxonomy" id="35708"/>
    <lineage>
        <taxon>Eukaryota</taxon>
        <taxon>Viridiplantae</taxon>
        <taxon>Streptophyta</taxon>
        <taxon>Embryophyta</taxon>
        <taxon>Tracheophyta</taxon>
        <taxon>Spermatophyta</taxon>
        <taxon>Magnoliopsida</taxon>
        <taxon>Liliopsida</taxon>
        <taxon>Poales</taxon>
        <taxon>Poaceae</taxon>
        <taxon>PACMAD clade</taxon>
        <taxon>Arundinoideae</taxon>
        <taxon>Arundineae</taxon>
        <taxon>Arundo</taxon>
    </lineage>
</organism>
<dbReference type="EMBL" id="GBRH01195295">
    <property type="protein sequence ID" value="JAE02601.1"/>
    <property type="molecule type" value="Transcribed_RNA"/>
</dbReference>
<evidence type="ECO:0000256" key="2">
    <source>
        <dbReference type="SAM" id="Coils"/>
    </source>
</evidence>
<dbReference type="AlphaFoldDB" id="A0A0A9EXP2"/>
<accession>A0A0A9EXP2</accession>
<keyword evidence="1 2" id="KW-0175">Coiled coil</keyword>
<evidence type="ECO:0000313" key="3">
    <source>
        <dbReference type="EMBL" id="JAE02601.1"/>
    </source>
</evidence>
<dbReference type="PANTHER" id="PTHR45916:SF1">
    <property type="entry name" value="STRUCTURAL MAINTENANCE OF CHROMOSOMES PROTEIN 5"/>
    <property type="match status" value="1"/>
</dbReference>
<dbReference type="PANTHER" id="PTHR45916">
    <property type="entry name" value="STRUCTURAL MAINTENANCE OF CHROMOSOMES PROTEIN 5"/>
    <property type="match status" value="1"/>
</dbReference>
<dbReference type="GO" id="GO:0030915">
    <property type="term" value="C:Smc5-Smc6 complex"/>
    <property type="evidence" value="ECO:0007669"/>
    <property type="project" value="TreeGrafter"/>
</dbReference>
<dbReference type="GO" id="GO:0000724">
    <property type="term" value="P:double-strand break repair via homologous recombination"/>
    <property type="evidence" value="ECO:0007669"/>
    <property type="project" value="TreeGrafter"/>
</dbReference>
<protein>
    <recommendedName>
        <fullName evidence="4">Structural maintenance of chromosomes protein 5</fullName>
    </recommendedName>
</protein>
<reference evidence="3" key="2">
    <citation type="journal article" date="2015" name="Data Brief">
        <title>Shoot transcriptome of the giant reed, Arundo donax.</title>
        <authorList>
            <person name="Barrero R.A."/>
            <person name="Guerrero F.D."/>
            <person name="Moolhuijzen P."/>
            <person name="Goolsby J.A."/>
            <person name="Tidwell J."/>
            <person name="Bellgard S.E."/>
            <person name="Bellgard M.I."/>
        </authorList>
    </citation>
    <scope>NUCLEOTIDE SEQUENCE</scope>
    <source>
        <tissue evidence="3">Shoot tissue taken approximately 20 cm above the soil surface</tissue>
    </source>
</reference>